<evidence type="ECO:0000256" key="6">
    <source>
        <dbReference type="ARBA" id="ARBA00023163"/>
    </source>
</evidence>
<name>A0AAE1ST63_9SOLA</name>
<protein>
    <recommendedName>
        <fullName evidence="13">Two-component response regulator</fullName>
    </recommendedName>
</protein>
<feature type="domain" description="HTH myb-type" evidence="10">
    <location>
        <begin position="222"/>
        <end position="280"/>
    </location>
</feature>
<evidence type="ECO:0000256" key="5">
    <source>
        <dbReference type="ARBA" id="ARBA00023159"/>
    </source>
</evidence>
<accession>A0AAE1ST63</accession>
<dbReference type="GO" id="GO:0005634">
    <property type="term" value="C:nucleus"/>
    <property type="evidence" value="ECO:0007669"/>
    <property type="project" value="UniProtKB-SubCell"/>
</dbReference>
<dbReference type="PANTHER" id="PTHR43874">
    <property type="entry name" value="TWO-COMPONENT RESPONSE REGULATOR"/>
    <property type="match status" value="1"/>
</dbReference>
<dbReference type="GO" id="GO:0000160">
    <property type="term" value="P:phosphorelay signal transduction system"/>
    <property type="evidence" value="ECO:0007669"/>
    <property type="project" value="UniProtKB-KW"/>
</dbReference>
<dbReference type="SUPFAM" id="SSF52172">
    <property type="entry name" value="CheY-like"/>
    <property type="match status" value="1"/>
</dbReference>
<gene>
    <name evidence="11" type="ORF">RND71_002690</name>
</gene>
<dbReference type="InterPro" id="IPR006447">
    <property type="entry name" value="Myb_dom_plants"/>
</dbReference>
<dbReference type="Proteomes" id="UP001291623">
    <property type="component" value="Unassembled WGS sequence"/>
</dbReference>
<dbReference type="SMART" id="SM00448">
    <property type="entry name" value="REC"/>
    <property type="match status" value="1"/>
</dbReference>
<keyword evidence="4" id="KW-0805">Transcription regulation</keyword>
<dbReference type="Pfam" id="PF00072">
    <property type="entry name" value="Response_reg"/>
    <property type="match status" value="1"/>
</dbReference>
<keyword evidence="5" id="KW-0010">Activator</keyword>
<comment type="subcellular location">
    <subcellularLocation>
        <location evidence="1">Nucleus</location>
    </subcellularLocation>
</comment>
<evidence type="ECO:0008006" key="13">
    <source>
        <dbReference type="Google" id="ProtNLM"/>
    </source>
</evidence>
<dbReference type="AlphaFoldDB" id="A0AAE1ST63"/>
<dbReference type="InterPro" id="IPR009057">
    <property type="entry name" value="Homeodomain-like_sf"/>
</dbReference>
<dbReference type="SUPFAM" id="SSF46689">
    <property type="entry name" value="Homeodomain-like"/>
    <property type="match status" value="1"/>
</dbReference>
<dbReference type="GO" id="GO:0010597">
    <property type="term" value="P:green leaf volatile biosynthetic process"/>
    <property type="evidence" value="ECO:0007669"/>
    <property type="project" value="UniProtKB-ARBA"/>
</dbReference>
<evidence type="ECO:0000256" key="3">
    <source>
        <dbReference type="ARBA" id="ARBA00023012"/>
    </source>
</evidence>
<dbReference type="NCBIfam" id="TIGR01557">
    <property type="entry name" value="myb_SHAQKYF"/>
    <property type="match status" value="1"/>
</dbReference>
<keyword evidence="7" id="KW-0539">Nucleus</keyword>
<dbReference type="Gene3D" id="1.10.10.60">
    <property type="entry name" value="Homeodomain-like"/>
    <property type="match status" value="1"/>
</dbReference>
<dbReference type="CDD" id="cd17584">
    <property type="entry name" value="REC_typeB_ARR-like"/>
    <property type="match status" value="1"/>
</dbReference>
<dbReference type="PROSITE" id="PS51294">
    <property type="entry name" value="HTH_MYB"/>
    <property type="match status" value="1"/>
</dbReference>
<evidence type="ECO:0000259" key="10">
    <source>
        <dbReference type="PROSITE" id="PS51294"/>
    </source>
</evidence>
<proteinExistence type="predicted"/>
<dbReference type="GO" id="GO:0000976">
    <property type="term" value="F:transcription cis-regulatory region binding"/>
    <property type="evidence" value="ECO:0007669"/>
    <property type="project" value="UniProtKB-ARBA"/>
</dbReference>
<evidence type="ECO:0000256" key="1">
    <source>
        <dbReference type="ARBA" id="ARBA00004123"/>
    </source>
</evidence>
<evidence type="ECO:0000256" key="7">
    <source>
        <dbReference type="ARBA" id="ARBA00023242"/>
    </source>
</evidence>
<dbReference type="InterPro" id="IPR001789">
    <property type="entry name" value="Sig_transdc_resp-reg_receiver"/>
</dbReference>
<dbReference type="InterPro" id="IPR017930">
    <property type="entry name" value="Myb_dom"/>
</dbReference>
<feature type="modified residue" description="4-aspartylphosphate" evidence="8">
    <location>
        <position position="70"/>
    </location>
</feature>
<dbReference type="PANTHER" id="PTHR43874:SF87">
    <property type="entry name" value="HTH MYB-TYPE DOMAIN-CONTAINING PROTEIN"/>
    <property type="match status" value="1"/>
</dbReference>
<dbReference type="Gene3D" id="3.40.50.2300">
    <property type="match status" value="1"/>
</dbReference>
<evidence type="ECO:0000256" key="4">
    <source>
        <dbReference type="ARBA" id="ARBA00023015"/>
    </source>
</evidence>
<keyword evidence="2 8" id="KW-0597">Phosphoprotein</keyword>
<evidence type="ECO:0000256" key="2">
    <source>
        <dbReference type="ARBA" id="ARBA00022553"/>
    </source>
</evidence>
<dbReference type="InterPro" id="IPR011006">
    <property type="entry name" value="CheY-like_superfamily"/>
</dbReference>
<keyword evidence="6" id="KW-0804">Transcription</keyword>
<dbReference type="PROSITE" id="PS50110">
    <property type="entry name" value="RESPONSE_REGULATORY"/>
    <property type="match status" value="1"/>
</dbReference>
<keyword evidence="12" id="KW-1185">Reference proteome</keyword>
<comment type="caution">
    <text evidence="11">The sequence shown here is derived from an EMBL/GenBank/DDBJ whole genome shotgun (WGS) entry which is preliminary data.</text>
</comment>
<evidence type="ECO:0000313" key="12">
    <source>
        <dbReference type="Proteomes" id="UP001291623"/>
    </source>
</evidence>
<dbReference type="GO" id="GO:0009736">
    <property type="term" value="P:cytokinin-activated signaling pathway"/>
    <property type="evidence" value="ECO:0007669"/>
    <property type="project" value="InterPro"/>
</dbReference>
<dbReference type="InterPro" id="IPR045279">
    <property type="entry name" value="ARR-like"/>
</dbReference>
<organism evidence="11 12">
    <name type="scientific">Anisodus tanguticus</name>
    <dbReference type="NCBI Taxonomy" id="243964"/>
    <lineage>
        <taxon>Eukaryota</taxon>
        <taxon>Viridiplantae</taxon>
        <taxon>Streptophyta</taxon>
        <taxon>Embryophyta</taxon>
        <taxon>Tracheophyta</taxon>
        <taxon>Spermatophyta</taxon>
        <taxon>Magnoliopsida</taxon>
        <taxon>eudicotyledons</taxon>
        <taxon>Gunneridae</taxon>
        <taxon>Pentapetalae</taxon>
        <taxon>asterids</taxon>
        <taxon>lamiids</taxon>
        <taxon>Solanales</taxon>
        <taxon>Solanaceae</taxon>
        <taxon>Solanoideae</taxon>
        <taxon>Hyoscyameae</taxon>
        <taxon>Anisodus</taxon>
    </lineage>
</organism>
<dbReference type="InterPro" id="IPR001005">
    <property type="entry name" value="SANT/Myb"/>
</dbReference>
<sequence>MNFESSISGTVPSSFRGLRILLVDKDTTCLLNVASALKEHSFNVTTIELATIALSILREQIDEFDLVMVDVNMTEMDCFEFVRSTQLVKDIPIILMSSMTTRDMVEEADAHEACFVLMKPISTKKLTNIWQYVYKHQIRKASTKPEPSGANDHVEVMDEPSGANKKIQDRKGQKIVNSTETYQDEEEGIMTLEKDETEGSKRTRNTDEDHSLVSKNTMEGRQKKRQRMEWTLALDKKFKKAVDELGQRARPKLILETMNVPHLTQKQIANHLQRYRTQKQQAKYVQPATSSIVNQSQIMSQTPLPVVPISHSQDGVNERYHQFRFMRETSTSLQECHQEKQPLNVESTIGNLGSVFQRLSFHTRNNVLNLKEVPMNVNEPLQEAYIPQPPAVPSLVPPNDLFAGLNGEMTENHIGTCYNWLEKAPLSSSSTQDNSSTRILDICNCISGALQGLFICGDGI</sequence>
<dbReference type="EMBL" id="JAVYJV010000002">
    <property type="protein sequence ID" value="KAK4376394.1"/>
    <property type="molecule type" value="Genomic_DNA"/>
</dbReference>
<evidence type="ECO:0000313" key="11">
    <source>
        <dbReference type="EMBL" id="KAK4376394.1"/>
    </source>
</evidence>
<dbReference type="Pfam" id="PF00249">
    <property type="entry name" value="Myb_DNA-binding"/>
    <property type="match status" value="1"/>
</dbReference>
<evidence type="ECO:0000256" key="8">
    <source>
        <dbReference type="PROSITE-ProRule" id="PRU00169"/>
    </source>
</evidence>
<evidence type="ECO:0000259" key="9">
    <source>
        <dbReference type="PROSITE" id="PS50110"/>
    </source>
</evidence>
<reference evidence="11" key="1">
    <citation type="submission" date="2023-12" db="EMBL/GenBank/DDBJ databases">
        <title>Genome assembly of Anisodus tanguticus.</title>
        <authorList>
            <person name="Wang Y.-J."/>
        </authorList>
    </citation>
    <scope>NUCLEOTIDE SEQUENCE</scope>
    <source>
        <strain evidence="11">KB-2021</strain>
        <tissue evidence="11">Leaf</tissue>
    </source>
</reference>
<feature type="domain" description="Response regulatory" evidence="9">
    <location>
        <begin position="19"/>
        <end position="134"/>
    </location>
</feature>
<keyword evidence="3" id="KW-0902">Two-component regulatory system</keyword>